<dbReference type="GO" id="GO:0005680">
    <property type="term" value="C:anaphase-promoting complex"/>
    <property type="evidence" value="ECO:0007669"/>
    <property type="project" value="InterPro"/>
</dbReference>
<evidence type="ECO:0000313" key="3">
    <source>
        <dbReference type="EMBL" id="KAE9990163.1"/>
    </source>
</evidence>
<name>A0A8H3VM38_VENIN</name>
<keyword evidence="4" id="KW-1185">Reference proteome</keyword>
<dbReference type="InterPro" id="IPR018860">
    <property type="entry name" value="APC_suCDC26"/>
</dbReference>
<reference evidence="3 4" key="1">
    <citation type="submission" date="2019-07" db="EMBL/GenBank/DDBJ databases">
        <title>Venturia inaequalis Genome Resource.</title>
        <authorList>
            <person name="Lichtner F.J."/>
        </authorList>
    </citation>
    <scope>NUCLEOTIDE SEQUENCE [LARGE SCALE GENOMIC DNA]</scope>
    <source>
        <strain evidence="3 4">DMI_063113</strain>
    </source>
</reference>
<comment type="caution">
    <text evidence="3">The sequence shown here is derived from an EMBL/GenBank/DDBJ whole genome shotgun (WGS) entry which is preliminary data.</text>
</comment>
<accession>A0A8H3VM38</accession>
<dbReference type="OrthoDB" id="3846514at2759"/>
<evidence type="ECO:0000256" key="2">
    <source>
        <dbReference type="SAM" id="MobiDB-lite"/>
    </source>
</evidence>
<dbReference type="Pfam" id="PF10471">
    <property type="entry name" value="ANAPC_CDC26"/>
    <property type="match status" value="1"/>
</dbReference>
<protein>
    <recommendedName>
        <fullName evidence="5">Anaphase-promoting complex subunit CDC26</fullName>
    </recommendedName>
</protein>
<gene>
    <name evidence="3" type="ORF">EG327_001803</name>
</gene>
<evidence type="ECO:0000256" key="1">
    <source>
        <dbReference type="ARBA" id="ARBA00022786"/>
    </source>
</evidence>
<dbReference type="GO" id="GO:0031145">
    <property type="term" value="P:anaphase-promoting complex-dependent catabolic process"/>
    <property type="evidence" value="ECO:0007669"/>
    <property type="project" value="InterPro"/>
</dbReference>
<organism evidence="3 4">
    <name type="scientific">Venturia inaequalis</name>
    <name type="common">Apple scab fungus</name>
    <dbReference type="NCBI Taxonomy" id="5025"/>
    <lineage>
        <taxon>Eukaryota</taxon>
        <taxon>Fungi</taxon>
        <taxon>Dikarya</taxon>
        <taxon>Ascomycota</taxon>
        <taxon>Pezizomycotina</taxon>
        <taxon>Dothideomycetes</taxon>
        <taxon>Pleosporomycetidae</taxon>
        <taxon>Venturiales</taxon>
        <taxon>Venturiaceae</taxon>
        <taxon>Venturia</taxon>
    </lineage>
</organism>
<evidence type="ECO:0008006" key="5">
    <source>
        <dbReference type="Google" id="ProtNLM"/>
    </source>
</evidence>
<feature type="compositionally biased region" description="Low complexity" evidence="2">
    <location>
        <begin position="27"/>
        <end position="40"/>
    </location>
</feature>
<feature type="compositionally biased region" description="Basic and acidic residues" evidence="2">
    <location>
        <begin position="1"/>
        <end position="26"/>
    </location>
</feature>
<dbReference type="Proteomes" id="UP000490939">
    <property type="component" value="Unassembled WGS sequence"/>
</dbReference>
<dbReference type="AlphaFoldDB" id="A0A8H3VM38"/>
<proteinExistence type="predicted"/>
<keyword evidence="1" id="KW-0833">Ubl conjugation pathway</keyword>
<sequence length="71" mass="7923">MLRREPTKIKLDQNDIARYDESKQQRTQEQLQTSQLSGTSFEGSGSGKPADQNSRGGRTKEQRILGNASGR</sequence>
<feature type="region of interest" description="Disordered" evidence="2">
    <location>
        <begin position="1"/>
        <end position="71"/>
    </location>
</feature>
<dbReference type="EMBL" id="WNWR01000150">
    <property type="protein sequence ID" value="KAE9990163.1"/>
    <property type="molecule type" value="Genomic_DNA"/>
</dbReference>
<evidence type="ECO:0000313" key="4">
    <source>
        <dbReference type="Proteomes" id="UP000490939"/>
    </source>
</evidence>